<evidence type="ECO:0000256" key="1">
    <source>
        <dbReference type="ARBA" id="ARBA00022801"/>
    </source>
</evidence>
<accession>A0A4Q5A2M3</accession>
<protein>
    <submittedName>
        <fullName evidence="4">Sortase</fullName>
    </submittedName>
</protein>
<proteinExistence type="predicted"/>
<dbReference type="NCBIfam" id="NF033747">
    <property type="entry name" value="class_E_sortase"/>
    <property type="match status" value="1"/>
</dbReference>
<sequence>MKHSQQSAPAPRRTRSVSRSIVTIIAEILLTFAAICGLYVAWMQWWTGMESAHVQEETRQQVAWAQPDAGGTLTIAQPQQGEPPVQPESARIGELMARVYIPRFGDQWERNLVQGTSLVELNQHGLGHYETSQMPGQVGNFAIAGHRNGYGQPLGDVDRLQPGDAIVIRSQDYWYVYQYTNYTIVTPDDGSVIGPNPEHPGEAPTKRMITMTTCEPKYTTPTHRWISFGELKYWAKVADGIPQELAKEGPNGAVQFVNNEKQSFFTSIGSLAPYVWGALAVYALVFAAAAVAWRWPALRAIREGRKPLPDADIYGWLLRHQPGAAPVRWLLVLLLVFAAVCALFQWGFPWAAGNIEFLKQMSNYVTI</sequence>
<comment type="caution">
    <text evidence="4">The sequence shown here is derived from an EMBL/GenBank/DDBJ whole genome shotgun (WGS) entry which is preliminary data.</text>
</comment>
<dbReference type="InterPro" id="IPR042003">
    <property type="entry name" value="Sortase_E"/>
</dbReference>
<evidence type="ECO:0000256" key="2">
    <source>
        <dbReference type="PIRSR" id="PIRSR605754-1"/>
    </source>
</evidence>
<keyword evidence="3" id="KW-0812">Transmembrane</keyword>
<dbReference type="GO" id="GO:0016787">
    <property type="term" value="F:hydrolase activity"/>
    <property type="evidence" value="ECO:0007669"/>
    <property type="project" value="UniProtKB-KW"/>
</dbReference>
<keyword evidence="3" id="KW-0472">Membrane</keyword>
<evidence type="ECO:0000256" key="3">
    <source>
        <dbReference type="SAM" id="Phobius"/>
    </source>
</evidence>
<dbReference type="Proteomes" id="UP000292568">
    <property type="component" value="Unassembled WGS sequence"/>
</dbReference>
<dbReference type="Pfam" id="PF04203">
    <property type="entry name" value="Sortase"/>
    <property type="match status" value="1"/>
</dbReference>
<dbReference type="InterPro" id="IPR005754">
    <property type="entry name" value="Sortase"/>
</dbReference>
<evidence type="ECO:0000313" key="4">
    <source>
        <dbReference type="EMBL" id="RYQ12489.1"/>
    </source>
</evidence>
<dbReference type="EMBL" id="RYUH01000003">
    <property type="protein sequence ID" value="RYQ12489.1"/>
    <property type="molecule type" value="Genomic_DNA"/>
</dbReference>
<dbReference type="InterPro" id="IPR053465">
    <property type="entry name" value="Sortase_Class_E"/>
</dbReference>
<keyword evidence="1" id="KW-0378">Hydrolase</keyword>
<keyword evidence="3" id="KW-1133">Transmembrane helix</keyword>
<feature type="transmembrane region" description="Helical" evidence="3">
    <location>
        <begin position="274"/>
        <end position="295"/>
    </location>
</feature>
<dbReference type="SUPFAM" id="SSF63817">
    <property type="entry name" value="Sortase"/>
    <property type="match status" value="1"/>
</dbReference>
<feature type="transmembrane region" description="Helical" evidence="3">
    <location>
        <begin position="21"/>
        <end position="42"/>
    </location>
</feature>
<feature type="active site" description="Proton donor/acceptor" evidence="2">
    <location>
        <position position="146"/>
    </location>
</feature>
<evidence type="ECO:0000313" key="5">
    <source>
        <dbReference type="Proteomes" id="UP000292568"/>
    </source>
</evidence>
<dbReference type="AlphaFoldDB" id="A0A4Q5A2M3"/>
<name>A0A4Q5A2M3_9BIFI</name>
<dbReference type="RefSeq" id="WP_129896647.1">
    <property type="nucleotide sequence ID" value="NZ_RYUH01000003.1"/>
</dbReference>
<feature type="active site" description="Acyl-thioester intermediate" evidence="2">
    <location>
        <position position="214"/>
    </location>
</feature>
<feature type="transmembrane region" description="Helical" evidence="3">
    <location>
        <begin position="329"/>
        <end position="348"/>
    </location>
</feature>
<dbReference type="Gene3D" id="2.40.260.10">
    <property type="entry name" value="Sortase"/>
    <property type="match status" value="1"/>
</dbReference>
<organism evidence="4 5">
    <name type="scientific">Bifidobacterium pseudolongum subsp. globosum</name>
    <dbReference type="NCBI Taxonomy" id="1690"/>
    <lineage>
        <taxon>Bacteria</taxon>
        <taxon>Bacillati</taxon>
        <taxon>Actinomycetota</taxon>
        <taxon>Actinomycetes</taxon>
        <taxon>Bifidobacteriales</taxon>
        <taxon>Bifidobacteriaceae</taxon>
        <taxon>Bifidobacterium</taxon>
    </lineage>
</organism>
<dbReference type="InterPro" id="IPR023365">
    <property type="entry name" value="Sortase_dom-sf"/>
</dbReference>
<gene>
    <name evidence="4" type="ORF">PG2093B_0065</name>
</gene>
<reference evidence="4 5" key="1">
    <citation type="submission" date="2018-12" db="EMBL/GenBank/DDBJ databases">
        <title>Unveiling genomic diversity among members of the Bifidobacterium pseudolongum species, a widely distributed gut commensal of the animal kingdom.</title>
        <authorList>
            <person name="Lugli G.A."/>
            <person name="Duranti S."/>
            <person name="Albert K."/>
            <person name="Mancabelli L."/>
            <person name="Napoli S."/>
            <person name="Viappiani A."/>
            <person name="Anzalone R."/>
            <person name="Longhi G."/>
            <person name="Milani C."/>
            <person name="Turroni F."/>
            <person name="Alessandri G."/>
            <person name="Sela D.A."/>
            <person name="Van Sinderen D."/>
            <person name="Ventura M."/>
        </authorList>
    </citation>
    <scope>NUCLEOTIDE SEQUENCE [LARGE SCALE GENOMIC DNA]</scope>
    <source>
        <strain evidence="4 5">2093B</strain>
    </source>
</reference>
<dbReference type="CDD" id="cd05830">
    <property type="entry name" value="Sortase_E"/>
    <property type="match status" value="1"/>
</dbReference>